<dbReference type="SUPFAM" id="SSF140990">
    <property type="entry name" value="FtsH protease domain-like"/>
    <property type="match status" value="1"/>
</dbReference>
<keyword evidence="12" id="KW-0482">Metalloprotease</keyword>
<keyword evidence="14 17" id="KW-0472">Membrane</keyword>
<evidence type="ECO:0000256" key="2">
    <source>
        <dbReference type="ARBA" id="ARBA00004173"/>
    </source>
</evidence>
<evidence type="ECO:0000256" key="11">
    <source>
        <dbReference type="ARBA" id="ARBA00022840"/>
    </source>
</evidence>
<feature type="region of interest" description="Disordered" evidence="16">
    <location>
        <begin position="743"/>
        <end position="777"/>
    </location>
</feature>
<keyword evidence="9" id="KW-0378">Hydrolase</keyword>
<dbReference type="InterPro" id="IPR037219">
    <property type="entry name" value="Peptidase_M41-like"/>
</dbReference>
<reference evidence="19" key="1">
    <citation type="submission" date="2021-03" db="EMBL/GenBank/DDBJ databases">
        <title>Comparative genomics and phylogenomic investigation of the class Geoglossomycetes provide insights into ecological specialization and systematics.</title>
        <authorList>
            <person name="Melie T."/>
            <person name="Pirro S."/>
            <person name="Miller A.N."/>
            <person name="Quandt A."/>
        </authorList>
    </citation>
    <scope>NUCLEOTIDE SEQUENCE</scope>
    <source>
        <strain evidence="19">GBOQ0MN5Z8</strain>
    </source>
</reference>
<dbReference type="Gene3D" id="3.40.50.300">
    <property type="entry name" value="P-loop containing nucleotide triphosphate hydrolases"/>
    <property type="match status" value="1"/>
</dbReference>
<accession>A0A9P8L6B5</accession>
<sequence length="777" mass="84180">MAVYVLRFIRAFEKICTSKFNVTAVRRVHEKSEEDTGGHRVNISRNTLWAASPLARRMSTMPAAARQYSTLPPFGLIRLRAVQKVTGFEGIQRRTLFGGSSSRNLLAHMELTANNNPQSATAQNAFYQALLRANMPEIIVERYQTGRFATSPACETTYFRALERVGQAEKAAVVGSNKVVEGQTGGLGAEQLQAIGQAVAAQSRGGNIALARGKNGSTGTGAKDSPLYVVVEESIGGTIFKWVKFLFYFGLITYFSLVLVTVGVEATGILKKVGGSQNNEAQPQHQTVRFSDVHGCDEAKEELQELVEFLKNPEKFSSLGGKLPKGVLLTGPPGTGKTLLARAVAGEAGVPFFFMSGSEFDEVYVGVGAKRVRELFNAARAKAPAIVFIDELDAIGGKRNARDAAYVKQTLNQLLVDLDGFSQNSGVVFLAATNFPQLLDKALTRPGRFDRNIVVGLPDVRGRIEILKHHMKNIQIGSDVDPTVIARGTPGFSGAELENVVNQAAVRASRSKAKKVTMTDFEWAKDKIMMGAERRSAVIQQKDKIMTAYHEGGHALVAMFTAGADPLYKATIMPRGQALGITFQLPEMDRVSMAKKEYLAFIDICMGGKVAEEIVYGPDNVTSGAASDLQKATQVAHAMVTQMGMSDELGNVDLNSNYDRLSSETKQHIETEVRRLLEEGRERATKLLNSKRKELDLLAEALVEYESLNKDEMEKVVRGEKLPDRISSIPTVPLKLPEALLPSGISGEGVVGTEPGSAAAKSDATTPPRPGEGSARL</sequence>
<evidence type="ECO:0000256" key="9">
    <source>
        <dbReference type="ARBA" id="ARBA00022801"/>
    </source>
</evidence>
<feature type="coiled-coil region" evidence="15">
    <location>
        <begin position="681"/>
        <end position="708"/>
    </location>
</feature>
<comment type="caution">
    <text evidence="19">The sequence shown here is derived from an EMBL/GenBank/DDBJ whole genome shotgun (WGS) entry which is preliminary data.</text>
</comment>
<dbReference type="Pfam" id="PF17862">
    <property type="entry name" value="AAA_lid_3"/>
    <property type="match status" value="1"/>
</dbReference>
<keyword evidence="8" id="KW-0547">Nucleotide-binding</keyword>
<comment type="similarity">
    <text evidence="5">In the N-terminal section; belongs to the AAA ATPase family.</text>
</comment>
<dbReference type="Proteomes" id="UP000698800">
    <property type="component" value="Unassembled WGS sequence"/>
</dbReference>
<evidence type="ECO:0000313" key="20">
    <source>
        <dbReference type="Proteomes" id="UP000698800"/>
    </source>
</evidence>
<organism evidence="19 20">
    <name type="scientific">Glutinoglossum americanum</name>
    <dbReference type="NCBI Taxonomy" id="1670608"/>
    <lineage>
        <taxon>Eukaryota</taxon>
        <taxon>Fungi</taxon>
        <taxon>Dikarya</taxon>
        <taxon>Ascomycota</taxon>
        <taxon>Pezizomycotina</taxon>
        <taxon>Geoglossomycetes</taxon>
        <taxon>Geoglossales</taxon>
        <taxon>Geoglossaceae</taxon>
        <taxon>Glutinoglossum</taxon>
    </lineage>
</organism>
<dbReference type="FunFam" id="1.20.58.760:FF:000002">
    <property type="entry name" value="ATP-dependent zinc metalloprotease FtsH"/>
    <property type="match status" value="1"/>
</dbReference>
<comment type="similarity">
    <text evidence="4">In the C-terminal section; belongs to the peptidase M41 family.</text>
</comment>
<dbReference type="InterPro" id="IPR003593">
    <property type="entry name" value="AAA+_ATPase"/>
</dbReference>
<evidence type="ECO:0000256" key="4">
    <source>
        <dbReference type="ARBA" id="ARBA00010044"/>
    </source>
</evidence>
<dbReference type="InterPro" id="IPR027417">
    <property type="entry name" value="P-loop_NTPase"/>
</dbReference>
<keyword evidence="10" id="KW-0862">Zinc</keyword>
<name>A0A9P8L6B5_9PEZI</name>
<keyword evidence="6" id="KW-0645">Protease</keyword>
<dbReference type="Pfam" id="PF00004">
    <property type="entry name" value="AAA"/>
    <property type="match status" value="1"/>
</dbReference>
<keyword evidence="11" id="KW-0067">ATP-binding</keyword>
<evidence type="ECO:0000256" key="3">
    <source>
        <dbReference type="ARBA" id="ARBA00004370"/>
    </source>
</evidence>
<dbReference type="HAMAP" id="MF_01458">
    <property type="entry name" value="FtsH"/>
    <property type="match status" value="1"/>
</dbReference>
<keyword evidence="13" id="KW-0496">Mitochondrion</keyword>
<dbReference type="GO" id="GO:0004222">
    <property type="term" value="F:metalloendopeptidase activity"/>
    <property type="evidence" value="ECO:0007669"/>
    <property type="project" value="InterPro"/>
</dbReference>
<evidence type="ECO:0000256" key="15">
    <source>
        <dbReference type="SAM" id="Coils"/>
    </source>
</evidence>
<dbReference type="InterPro" id="IPR041569">
    <property type="entry name" value="AAA_lid_3"/>
</dbReference>
<proteinExistence type="inferred from homology"/>
<dbReference type="AlphaFoldDB" id="A0A9P8L6B5"/>
<dbReference type="PANTHER" id="PTHR23076:SF97">
    <property type="entry name" value="ATP-DEPENDENT ZINC METALLOPROTEASE YME1L1"/>
    <property type="match status" value="1"/>
</dbReference>
<dbReference type="GO" id="GO:0016887">
    <property type="term" value="F:ATP hydrolysis activity"/>
    <property type="evidence" value="ECO:0007669"/>
    <property type="project" value="InterPro"/>
</dbReference>
<keyword evidence="20" id="KW-1185">Reference proteome</keyword>
<dbReference type="Pfam" id="PF21232">
    <property type="entry name" value="Yme1-like_N"/>
    <property type="match status" value="1"/>
</dbReference>
<dbReference type="SUPFAM" id="SSF52540">
    <property type="entry name" value="P-loop containing nucleoside triphosphate hydrolases"/>
    <property type="match status" value="1"/>
</dbReference>
<dbReference type="Pfam" id="PF01434">
    <property type="entry name" value="Peptidase_M41"/>
    <property type="match status" value="1"/>
</dbReference>
<dbReference type="NCBIfam" id="TIGR01241">
    <property type="entry name" value="FtsH_fam"/>
    <property type="match status" value="1"/>
</dbReference>
<evidence type="ECO:0000256" key="6">
    <source>
        <dbReference type="ARBA" id="ARBA00022670"/>
    </source>
</evidence>
<comment type="cofactor">
    <cofactor evidence="1">
        <name>Zn(2+)</name>
        <dbReference type="ChEBI" id="CHEBI:29105"/>
    </cofactor>
</comment>
<dbReference type="FunFam" id="1.10.8.60:FF:000001">
    <property type="entry name" value="ATP-dependent zinc metalloprotease FtsH"/>
    <property type="match status" value="1"/>
</dbReference>
<evidence type="ECO:0000256" key="17">
    <source>
        <dbReference type="SAM" id="Phobius"/>
    </source>
</evidence>
<feature type="domain" description="AAA+ ATPase" evidence="18">
    <location>
        <begin position="323"/>
        <end position="459"/>
    </location>
</feature>
<evidence type="ECO:0000313" key="19">
    <source>
        <dbReference type="EMBL" id="KAH0544557.1"/>
    </source>
</evidence>
<evidence type="ECO:0000256" key="7">
    <source>
        <dbReference type="ARBA" id="ARBA00022723"/>
    </source>
</evidence>
<evidence type="ECO:0000256" key="13">
    <source>
        <dbReference type="ARBA" id="ARBA00023128"/>
    </source>
</evidence>
<evidence type="ECO:0000256" key="5">
    <source>
        <dbReference type="ARBA" id="ARBA00010550"/>
    </source>
</evidence>
<dbReference type="PANTHER" id="PTHR23076">
    <property type="entry name" value="METALLOPROTEASE M41 FTSH"/>
    <property type="match status" value="1"/>
</dbReference>
<dbReference type="OrthoDB" id="1413014at2759"/>
<protein>
    <recommendedName>
        <fullName evidence="18">AAA+ ATPase domain-containing protein</fullName>
    </recommendedName>
</protein>
<dbReference type="InterPro" id="IPR003959">
    <property type="entry name" value="ATPase_AAA_core"/>
</dbReference>
<evidence type="ECO:0000256" key="1">
    <source>
        <dbReference type="ARBA" id="ARBA00001947"/>
    </source>
</evidence>
<comment type="subcellular location">
    <subcellularLocation>
        <location evidence="3">Membrane</location>
    </subcellularLocation>
    <subcellularLocation>
        <location evidence="2">Mitochondrion</location>
    </subcellularLocation>
</comment>
<keyword evidence="15" id="KW-0175">Coiled coil</keyword>
<dbReference type="Gene3D" id="1.10.8.60">
    <property type="match status" value="1"/>
</dbReference>
<evidence type="ECO:0000256" key="12">
    <source>
        <dbReference type="ARBA" id="ARBA00023049"/>
    </source>
</evidence>
<dbReference type="GO" id="GO:0004176">
    <property type="term" value="F:ATP-dependent peptidase activity"/>
    <property type="evidence" value="ECO:0007669"/>
    <property type="project" value="InterPro"/>
</dbReference>
<keyword evidence="17" id="KW-0812">Transmembrane</keyword>
<dbReference type="GO" id="GO:0141164">
    <property type="term" value="P:mitochondrial protein quality control"/>
    <property type="evidence" value="ECO:0007669"/>
    <property type="project" value="UniProtKB-ARBA"/>
</dbReference>
<gene>
    <name evidence="19" type="ORF">FGG08_001329</name>
</gene>
<dbReference type="Gene3D" id="1.20.58.760">
    <property type="entry name" value="Peptidase M41"/>
    <property type="match status" value="1"/>
</dbReference>
<evidence type="ECO:0000259" key="18">
    <source>
        <dbReference type="SMART" id="SM00382"/>
    </source>
</evidence>
<dbReference type="GO" id="GO:0005743">
    <property type="term" value="C:mitochondrial inner membrane"/>
    <property type="evidence" value="ECO:0007669"/>
    <property type="project" value="TreeGrafter"/>
</dbReference>
<keyword evidence="17" id="KW-1133">Transmembrane helix</keyword>
<keyword evidence="7" id="KW-0479">Metal-binding</keyword>
<dbReference type="CDD" id="cd19501">
    <property type="entry name" value="RecA-like_FtsH"/>
    <property type="match status" value="1"/>
</dbReference>
<dbReference type="EMBL" id="JAGHQL010000017">
    <property type="protein sequence ID" value="KAH0544557.1"/>
    <property type="molecule type" value="Genomic_DNA"/>
</dbReference>
<dbReference type="InterPro" id="IPR048438">
    <property type="entry name" value="Yme1-like_N"/>
</dbReference>
<dbReference type="GO" id="GO:0007005">
    <property type="term" value="P:mitochondrion organization"/>
    <property type="evidence" value="ECO:0007669"/>
    <property type="project" value="TreeGrafter"/>
</dbReference>
<evidence type="ECO:0000256" key="8">
    <source>
        <dbReference type="ARBA" id="ARBA00022741"/>
    </source>
</evidence>
<dbReference type="InterPro" id="IPR000642">
    <property type="entry name" value="Peptidase_M41"/>
</dbReference>
<dbReference type="FunFam" id="3.40.50.300:FF:000175">
    <property type="entry name" value="ATP-dependent zinc metalloprotease FTSH 4"/>
    <property type="match status" value="1"/>
</dbReference>
<dbReference type="GO" id="GO:0005524">
    <property type="term" value="F:ATP binding"/>
    <property type="evidence" value="ECO:0007669"/>
    <property type="project" value="UniProtKB-KW"/>
</dbReference>
<evidence type="ECO:0000256" key="10">
    <source>
        <dbReference type="ARBA" id="ARBA00022833"/>
    </source>
</evidence>
<feature type="transmembrane region" description="Helical" evidence="17">
    <location>
        <begin position="245"/>
        <end position="264"/>
    </location>
</feature>
<dbReference type="GO" id="GO:0046872">
    <property type="term" value="F:metal ion binding"/>
    <property type="evidence" value="ECO:0007669"/>
    <property type="project" value="UniProtKB-KW"/>
</dbReference>
<dbReference type="SMART" id="SM00382">
    <property type="entry name" value="AAA"/>
    <property type="match status" value="1"/>
</dbReference>
<evidence type="ECO:0000256" key="14">
    <source>
        <dbReference type="ARBA" id="ARBA00023136"/>
    </source>
</evidence>
<evidence type="ECO:0000256" key="16">
    <source>
        <dbReference type="SAM" id="MobiDB-lite"/>
    </source>
</evidence>
<dbReference type="InterPro" id="IPR005936">
    <property type="entry name" value="FtsH"/>
</dbReference>